<keyword evidence="2" id="KW-1185">Reference proteome</keyword>
<comment type="caution">
    <text evidence="1">The sequence shown here is derived from an EMBL/GenBank/DDBJ whole genome shotgun (WGS) entry which is preliminary data.</text>
</comment>
<gene>
    <name evidence="1" type="ORF">LY28_03298</name>
</gene>
<protein>
    <submittedName>
        <fullName evidence="1">Uncharacterized protein</fullName>
    </submittedName>
</protein>
<dbReference type="RefSeq" id="WP_110463264.1">
    <property type="nucleotide sequence ID" value="NZ_QKMR01000025.1"/>
</dbReference>
<dbReference type="EMBL" id="QKMR01000025">
    <property type="protein sequence ID" value="PYG85610.1"/>
    <property type="molecule type" value="Genomic_DNA"/>
</dbReference>
<dbReference type="AlphaFoldDB" id="A0A318XGG1"/>
<sequence>MMETFSKGIGKYNTGVEMWWKITKIEAPKRLLKDKDEMMVLLKEAFDAHGTSGKRDCVTKVNFDFIATPWFICEGNK</sequence>
<proteinExistence type="predicted"/>
<dbReference type="OrthoDB" id="7064567at2"/>
<dbReference type="Proteomes" id="UP000248132">
    <property type="component" value="Unassembled WGS sequence"/>
</dbReference>
<accession>A0A318XGG1</accession>
<organism evidence="1 2">
    <name type="scientific">Ruminiclostridium sufflavum DSM 19573</name>
    <dbReference type="NCBI Taxonomy" id="1121337"/>
    <lineage>
        <taxon>Bacteria</taxon>
        <taxon>Bacillati</taxon>
        <taxon>Bacillota</taxon>
        <taxon>Clostridia</taxon>
        <taxon>Eubacteriales</taxon>
        <taxon>Oscillospiraceae</taxon>
        <taxon>Ruminiclostridium</taxon>
    </lineage>
</organism>
<name>A0A318XGG1_9FIRM</name>
<evidence type="ECO:0000313" key="2">
    <source>
        <dbReference type="Proteomes" id="UP000248132"/>
    </source>
</evidence>
<evidence type="ECO:0000313" key="1">
    <source>
        <dbReference type="EMBL" id="PYG85610.1"/>
    </source>
</evidence>
<reference evidence="1 2" key="1">
    <citation type="submission" date="2018-06" db="EMBL/GenBank/DDBJ databases">
        <title>Genomic Encyclopedia of Type Strains, Phase I: the one thousand microbial genomes (KMG-I) project.</title>
        <authorList>
            <person name="Kyrpides N."/>
        </authorList>
    </citation>
    <scope>NUCLEOTIDE SEQUENCE [LARGE SCALE GENOMIC DNA]</scope>
    <source>
        <strain evidence="1 2">DSM 19573</strain>
    </source>
</reference>